<keyword evidence="2" id="KW-1185">Reference proteome</keyword>
<gene>
    <name evidence="1" type="ORF">N800_11155</name>
</gene>
<comment type="caution">
    <text evidence="1">The sequence shown here is derived from an EMBL/GenBank/DDBJ whole genome shotgun (WGS) entry which is preliminary data.</text>
</comment>
<protein>
    <submittedName>
        <fullName evidence="1">Uncharacterized protein</fullName>
    </submittedName>
</protein>
<accession>A0A0A0ER14</accession>
<dbReference type="OrthoDB" id="9157137at2"/>
<reference evidence="1 2" key="1">
    <citation type="submission" date="2013-08" db="EMBL/GenBank/DDBJ databases">
        <title>Genome sequencing of Lysobacter.</title>
        <authorList>
            <person name="Zhang S."/>
            <person name="Wang G."/>
        </authorList>
    </citation>
    <scope>NUCLEOTIDE SEQUENCE [LARGE SCALE GENOMIC DNA]</scope>
    <source>
        <strain evidence="1 2">GH1-9</strain>
    </source>
</reference>
<evidence type="ECO:0000313" key="2">
    <source>
        <dbReference type="Proteomes" id="UP000029998"/>
    </source>
</evidence>
<name>A0A0A0ER14_9GAMM</name>
<organism evidence="1 2">
    <name type="scientific">Lysobacter daejeonensis GH1-9</name>
    <dbReference type="NCBI Taxonomy" id="1385517"/>
    <lineage>
        <taxon>Bacteria</taxon>
        <taxon>Pseudomonadati</taxon>
        <taxon>Pseudomonadota</taxon>
        <taxon>Gammaproteobacteria</taxon>
        <taxon>Lysobacterales</taxon>
        <taxon>Lysobacteraceae</taxon>
        <taxon>Aerolutibacter</taxon>
    </lineage>
</organism>
<dbReference type="EMBL" id="AVPU01000045">
    <property type="protein sequence ID" value="KGM52665.1"/>
    <property type="molecule type" value="Genomic_DNA"/>
</dbReference>
<dbReference type="AlphaFoldDB" id="A0A0A0ER14"/>
<evidence type="ECO:0000313" key="1">
    <source>
        <dbReference type="EMBL" id="KGM52665.1"/>
    </source>
</evidence>
<sequence>MDDFSSMSGTEMFARRDAAESEISGLIGQFVFTYSRFITALHLCVAWHNQGKDLDSYPSIAEDLAAADLLRRIEKQARDKLGSTSLAFKAYKSWLRRAHQIRETRNTVMHSRWSIEAFGRHAIAVTTPVFVEPVKEVIFSADQLRQVCQTCEKLMGELNGLRDKHPL</sequence>
<dbReference type="Proteomes" id="UP000029998">
    <property type="component" value="Unassembled WGS sequence"/>
</dbReference>
<dbReference type="RefSeq" id="WP_036140120.1">
    <property type="nucleotide sequence ID" value="NZ_AVPU01000045.1"/>
</dbReference>
<proteinExistence type="predicted"/>